<dbReference type="InterPro" id="IPR052351">
    <property type="entry name" value="Ornithine_N-alpha-AT"/>
</dbReference>
<comment type="caution">
    <text evidence="6">The sequence shown here is derived from an EMBL/GenBank/DDBJ whole genome shotgun (WGS) entry which is preliminary data.</text>
</comment>
<keyword evidence="3 6" id="KW-0808">Transferase</keyword>
<name>A0A9E3H460_9NOST</name>
<keyword evidence="2" id="KW-0444">Lipid biosynthesis</keyword>
<gene>
    <name evidence="6" type="ORF">KME28_01060</name>
</gene>
<dbReference type="SUPFAM" id="SSF55729">
    <property type="entry name" value="Acyl-CoA N-acyltransferases (Nat)"/>
    <property type="match status" value="1"/>
</dbReference>
<proteinExistence type="predicted"/>
<sequence>MKKNFNNSDVSPSSSFALQDFPVLQSAKYILKLASTEAELESILRLRFEVFNIEQGLGLATSNVSQMDRDKFDAVFHHFMLISKETKKTIGTYRLQTYTMASEAFGFYAAKEYNLNDIPDLIIKASVEIGRVCIAREHRNLQALLLLYQGLLNYLNLSGNQYCFGCTLLPTLCPVQAACTYNYFQQNNLMHSSILVYPNAEYLLELPQQYPDSSDVEIPNILQVYFNMGAKICSLPAVYRQFKVIDFLTILDSANFAKL</sequence>
<dbReference type="GO" id="GO:0006629">
    <property type="term" value="P:lipid metabolic process"/>
    <property type="evidence" value="ECO:0007669"/>
    <property type="project" value="UniProtKB-KW"/>
</dbReference>
<dbReference type="EC" id="2.3.1.-" evidence="6"/>
<dbReference type="Gene3D" id="3.40.630.30">
    <property type="match status" value="1"/>
</dbReference>
<reference evidence="6" key="1">
    <citation type="submission" date="2021-05" db="EMBL/GenBank/DDBJ databases">
        <authorList>
            <person name="Pietrasiak N."/>
            <person name="Ward R."/>
            <person name="Stajich J.E."/>
            <person name="Kurbessoian T."/>
        </authorList>
    </citation>
    <scope>NUCLEOTIDE SEQUENCE</scope>
    <source>
        <strain evidence="6">HA4357-MV3</strain>
    </source>
</reference>
<keyword evidence="5 6" id="KW-0012">Acyltransferase</keyword>
<dbReference type="Proteomes" id="UP000813215">
    <property type="component" value="Unassembled WGS sequence"/>
</dbReference>
<evidence type="ECO:0000256" key="1">
    <source>
        <dbReference type="ARBA" id="ARBA00005189"/>
    </source>
</evidence>
<dbReference type="AlphaFoldDB" id="A0A9E3H460"/>
<dbReference type="Pfam" id="PF13444">
    <property type="entry name" value="Acetyltransf_5"/>
    <property type="match status" value="1"/>
</dbReference>
<evidence type="ECO:0000256" key="3">
    <source>
        <dbReference type="ARBA" id="ARBA00022679"/>
    </source>
</evidence>
<dbReference type="EMBL" id="JAHHHW010000011">
    <property type="protein sequence ID" value="MBW4430381.1"/>
    <property type="molecule type" value="Genomic_DNA"/>
</dbReference>
<dbReference type="InterPro" id="IPR016181">
    <property type="entry name" value="Acyl_CoA_acyltransferase"/>
</dbReference>
<organism evidence="6 7">
    <name type="scientific">Pelatocladus maniniholoensis HA4357-MV3</name>
    <dbReference type="NCBI Taxonomy" id="1117104"/>
    <lineage>
        <taxon>Bacteria</taxon>
        <taxon>Bacillati</taxon>
        <taxon>Cyanobacteriota</taxon>
        <taxon>Cyanophyceae</taxon>
        <taxon>Nostocales</taxon>
        <taxon>Nostocaceae</taxon>
        <taxon>Pelatocladus</taxon>
    </lineage>
</organism>
<dbReference type="PANTHER" id="PTHR37323">
    <property type="entry name" value="GCN5-RELATED N-ACETYLTRANSFERASE"/>
    <property type="match status" value="1"/>
</dbReference>
<evidence type="ECO:0000256" key="5">
    <source>
        <dbReference type="ARBA" id="ARBA00023315"/>
    </source>
</evidence>
<accession>A0A9E3H460</accession>
<evidence type="ECO:0000313" key="6">
    <source>
        <dbReference type="EMBL" id="MBW4430381.1"/>
    </source>
</evidence>
<evidence type="ECO:0000256" key="2">
    <source>
        <dbReference type="ARBA" id="ARBA00022516"/>
    </source>
</evidence>
<dbReference type="GO" id="GO:0016746">
    <property type="term" value="F:acyltransferase activity"/>
    <property type="evidence" value="ECO:0007669"/>
    <property type="project" value="UniProtKB-KW"/>
</dbReference>
<reference evidence="6" key="2">
    <citation type="journal article" date="2022" name="Microbiol. Resour. Announc.">
        <title>Metagenome Sequencing to Explore Phylogenomics of Terrestrial Cyanobacteria.</title>
        <authorList>
            <person name="Ward R.D."/>
            <person name="Stajich J.E."/>
            <person name="Johansen J.R."/>
            <person name="Huntemann M."/>
            <person name="Clum A."/>
            <person name="Foster B."/>
            <person name="Foster B."/>
            <person name="Roux S."/>
            <person name="Palaniappan K."/>
            <person name="Varghese N."/>
            <person name="Mukherjee S."/>
            <person name="Reddy T.B.K."/>
            <person name="Daum C."/>
            <person name="Copeland A."/>
            <person name="Chen I.A."/>
            <person name="Ivanova N.N."/>
            <person name="Kyrpides N.C."/>
            <person name="Shapiro N."/>
            <person name="Eloe-Fadrosh E.A."/>
            <person name="Pietrasiak N."/>
        </authorList>
    </citation>
    <scope>NUCLEOTIDE SEQUENCE</scope>
    <source>
        <strain evidence="6">HA4357-MV3</strain>
    </source>
</reference>
<comment type="pathway">
    <text evidence="1">Lipid metabolism.</text>
</comment>
<dbReference type="PANTHER" id="PTHR37323:SF1">
    <property type="entry name" value="L-ORNITHINE N(ALPHA)-ACYLTRANSFERASE"/>
    <property type="match status" value="1"/>
</dbReference>
<evidence type="ECO:0000256" key="4">
    <source>
        <dbReference type="ARBA" id="ARBA00023098"/>
    </source>
</evidence>
<evidence type="ECO:0000313" key="7">
    <source>
        <dbReference type="Proteomes" id="UP000813215"/>
    </source>
</evidence>
<protein>
    <submittedName>
        <fullName evidence="6">GNAT family N-acetyltransferase</fullName>
        <ecNumber evidence="6">2.3.1.-</ecNumber>
    </submittedName>
</protein>
<keyword evidence="4" id="KW-0443">Lipid metabolism</keyword>